<protein>
    <recommendedName>
        <fullName evidence="2">Nucleoside transporter/FeoB GTPase Gate domain-containing protein</fullName>
    </recommendedName>
</protein>
<dbReference type="InterPro" id="IPR011642">
    <property type="entry name" value="Gate_dom"/>
</dbReference>
<evidence type="ECO:0000256" key="1">
    <source>
        <dbReference type="SAM" id="Phobius"/>
    </source>
</evidence>
<organism evidence="3">
    <name type="scientific">marine sediment metagenome</name>
    <dbReference type="NCBI Taxonomy" id="412755"/>
    <lineage>
        <taxon>unclassified sequences</taxon>
        <taxon>metagenomes</taxon>
        <taxon>ecological metagenomes</taxon>
    </lineage>
</organism>
<evidence type="ECO:0000313" key="3">
    <source>
        <dbReference type="EMBL" id="GAH62221.1"/>
    </source>
</evidence>
<dbReference type="EMBL" id="BARU01031552">
    <property type="protein sequence ID" value="GAH62221.1"/>
    <property type="molecule type" value="Genomic_DNA"/>
</dbReference>
<gene>
    <name evidence="3" type="ORF">S03H2_49892</name>
</gene>
<reference evidence="3" key="1">
    <citation type="journal article" date="2014" name="Front. Microbiol.">
        <title>High frequency of phylogenetically diverse reductive dehalogenase-homologous genes in deep subseafloor sedimentary metagenomes.</title>
        <authorList>
            <person name="Kawai M."/>
            <person name="Futagami T."/>
            <person name="Toyoda A."/>
            <person name="Takaki Y."/>
            <person name="Nishi S."/>
            <person name="Hori S."/>
            <person name="Arai W."/>
            <person name="Tsubouchi T."/>
            <person name="Morono Y."/>
            <person name="Uchiyama I."/>
            <person name="Ito T."/>
            <person name="Fujiyama A."/>
            <person name="Inagaki F."/>
            <person name="Takami H."/>
        </authorList>
    </citation>
    <scope>NUCLEOTIDE SEQUENCE</scope>
    <source>
        <strain evidence="3">Expedition CK06-06</strain>
    </source>
</reference>
<sequence length="68" mass="7515">MIVHWETFLRGIRNGLKTSLILIKVVIPFYVLISILKETPVISYAADLFSPIMKYLGLPGDAAVAILA</sequence>
<feature type="transmembrane region" description="Helical" evidence="1">
    <location>
        <begin position="21"/>
        <end position="46"/>
    </location>
</feature>
<keyword evidence="1" id="KW-1133">Transmembrane helix</keyword>
<dbReference type="AlphaFoldDB" id="X1GWB8"/>
<evidence type="ECO:0000259" key="2">
    <source>
        <dbReference type="Pfam" id="PF07670"/>
    </source>
</evidence>
<accession>X1GWB8</accession>
<dbReference type="Pfam" id="PF07670">
    <property type="entry name" value="Gate"/>
    <property type="match status" value="1"/>
</dbReference>
<proteinExistence type="predicted"/>
<keyword evidence="1" id="KW-0812">Transmembrane</keyword>
<feature type="non-terminal residue" evidence="3">
    <location>
        <position position="68"/>
    </location>
</feature>
<keyword evidence="1" id="KW-0472">Membrane</keyword>
<name>X1GWB8_9ZZZZ</name>
<feature type="domain" description="Nucleoside transporter/FeoB GTPase Gate" evidence="2">
    <location>
        <begin position="21"/>
        <end position="67"/>
    </location>
</feature>
<comment type="caution">
    <text evidence="3">The sequence shown here is derived from an EMBL/GenBank/DDBJ whole genome shotgun (WGS) entry which is preliminary data.</text>
</comment>